<evidence type="ECO:0000313" key="2">
    <source>
        <dbReference type="Proteomes" id="UP000623467"/>
    </source>
</evidence>
<dbReference type="AlphaFoldDB" id="A0A8H6YRE3"/>
<organism evidence="1 2">
    <name type="scientific">Mycena sanguinolenta</name>
    <dbReference type="NCBI Taxonomy" id="230812"/>
    <lineage>
        <taxon>Eukaryota</taxon>
        <taxon>Fungi</taxon>
        <taxon>Dikarya</taxon>
        <taxon>Basidiomycota</taxon>
        <taxon>Agaricomycotina</taxon>
        <taxon>Agaricomycetes</taxon>
        <taxon>Agaricomycetidae</taxon>
        <taxon>Agaricales</taxon>
        <taxon>Marasmiineae</taxon>
        <taxon>Mycenaceae</taxon>
        <taxon>Mycena</taxon>
    </lineage>
</organism>
<evidence type="ECO:0000313" key="1">
    <source>
        <dbReference type="EMBL" id="KAF7363421.1"/>
    </source>
</evidence>
<gene>
    <name evidence="1" type="ORF">MSAN_00997800</name>
</gene>
<protein>
    <submittedName>
        <fullName evidence="1">Uncharacterized protein</fullName>
    </submittedName>
</protein>
<dbReference type="Proteomes" id="UP000623467">
    <property type="component" value="Unassembled WGS sequence"/>
</dbReference>
<dbReference type="OrthoDB" id="3134980at2759"/>
<sequence>MDSIVPSRTYPRFATPSSTAEATNHVGILSHWRLVVTIVADQIVYLADSICIAWVRADDDALVFNEFYSLFRSMQFQLHSLDVCVAVRLVKSLRLMVGLAPPALNPIRESPTRCPQCVMVARGYS</sequence>
<reference evidence="1" key="1">
    <citation type="submission" date="2020-05" db="EMBL/GenBank/DDBJ databases">
        <title>Mycena genomes resolve the evolution of fungal bioluminescence.</title>
        <authorList>
            <person name="Tsai I.J."/>
        </authorList>
    </citation>
    <scope>NUCLEOTIDE SEQUENCE</scope>
    <source>
        <strain evidence="1">160909Yilan</strain>
    </source>
</reference>
<accession>A0A8H6YRE3</accession>
<keyword evidence="2" id="KW-1185">Reference proteome</keyword>
<comment type="caution">
    <text evidence="1">The sequence shown here is derived from an EMBL/GenBank/DDBJ whole genome shotgun (WGS) entry which is preliminary data.</text>
</comment>
<proteinExistence type="predicted"/>
<dbReference type="EMBL" id="JACAZH010000007">
    <property type="protein sequence ID" value="KAF7363421.1"/>
    <property type="molecule type" value="Genomic_DNA"/>
</dbReference>
<name>A0A8H6YRE3_9AGAR</name>